<reference evidence="2" key="2">
    <citation type="journal article" date="2009" name="Genome Res.">
        <title>Comparative genomic analyses of the human fungal pathogens Coccidioides and their relatives.</title>
        <authorList>
            <person name="Sharpton T.J."/>
            <person name="Stajich J.E."/>
            <person name="Rounsley S.D."/>
            <person name="Gardner M.J."/>
            <person name="Wortman J.R."/>
            <person name="Jordar V.S."/>
            <person name="Maiti R."/>
            <person name="Kodira C.D."/>
            <person name="Neafsey D.E."/>
            <person name="Zeng Q."/>
            <person name="Hung C.-Y."/>
            <person name="McMahan C."/>
            <person name="Muszewska A."/>
            <person name="Grynberg M."/>
            <person name="Mandel M.A."/>
            <person name="Kellner E.M."/>
            <person name="Barker B.M."/>
            <person name="Galgiani J.N."/>
            <person name="Orbach M.J."/>
            <person name="Kirkland T.N."/>
            <person name="Cole G.T."/>
            <person name="Henn M.R."/>
            <person name="Birren B.W."/>
            <person name="Taylor J.W."/>
        </authorList>
    </citation>
    <scope>NUCLEOTIDE SEQUENCE [LARGE SCALE GENOMIC DNA]</scope>
    <source>
        <strain evidence="2">RMSCC 3488</strain>
    </source>
</reference>
<evidence type="ECO:0000313" key="2">
    <source>
        <dbReference type="Proteomes" id="UP000054567"/>
    </source>
</evidence>
<reference evidence="2" key="3">
    <citation type="journal article" date="2010" name="Genome Res.">
        <title>Population genomic sequencing of Coccidioides fungi reveals recent hybridization and transposon control.</title>
        <authorList>
            <person name="Neafsey D.E."/>
            <person name="Barker B.M."/>
            <person name="Sharpton T.J."/>
            <person name="Stajich J.E."/>
            <person name="Park D.J."/>
            <person name="Whiston E."/>
            <person name="Hung C.-Y."/>
            <person name="McMahan C."/>
            <person name="White J."/>
            <person name="Sykes S."/>
            <person name="Heiman D."/>
            <person name="Young S."/>
            <person name="Zeng Q."/>
            <person name="Abouelleil A."/>
            <person name="Aftuck L."/>
            <person name="Bessette D."/>
            <person name="Brown A."/>
            <person name="FitzGerald M."/>
            <person name="Lui A."/>
            <person name="Macdonald J.P."/>
            <person name="Priest M."/>
            <person name="Orbach M.J."/>
            <person name="Galgiani J.N."/>
            <person name="Kirkland T.N."/>
            <person name="Cole G.T."/>
            <person name="Birren B.W."/>
            <person name="Henn M.R."/>
            <person name="Taylor J.W."/>
            <person name="Rounsley S.D."/>
        </authorList>
    </citation>
    <scope>NUCLEOTIDE SEQUENCE [LARGE SCALE GENOMIC DNA]</scope>
    <source>
        <strain evidence="2">RMSCC 3488</strain>
    </source>
</reference>
<accession>A0A0J6IDM6</accession>
<dbReference type="VEuPathDB" id="FungiDB:CPAG_06150"/>
<dbReference type="SUPFAM" id="SSF103473">
    <property type="entry name" value="MFS general substrate transporter"/>
    <property type="match status" value="1"/>
</dbReference>
<evidence type="ECO:0008006" key="3">
    <source>
        <dbReference type="Google" id="ProtNLM"/>
    </source>
</evidence>
<protein>
    <recommendedName>
        <fullName evidence="3">Major facilitator superfamily (MFS) profile domain-containing protein</fullName>
    </recommendedName>
</protein>
<reference evidence="1 2" key="1">
    <citation type="submission" date="2007-06" db="EMBL/GenBank/DDBJ databases">
        <title>The Genome Sequence of Coccidioides posadasii RMSCC_3488.</title>
        <authorList>
            <consortium name="Coccidioides Genome Resources Consortium"/>
            <consortium name="The Broad Institute Genome Sequencing Platform"/>
            <person name="Henn M.R."/>
            <person name="Sykes S."/>
            <person name="Young S."/>
            <person name="Jaffe D."/>
            <person name="Berlin A."/>
            <person name="Alvarez P."/>
            <person name="Butler J."/>
            <person name="Gnerre S."/>
            <person name="Grabherr M."/>
            <person name="Mauceli E."/>
            <person name="Brockman W."/>
            <person name="Kodira C."/>
            <person name="Alvarado L."/>
            <person name="Zeng Q."/>
            <person name="Crawford M."/>
            <person name="Antoine C."/>
            <person name="Devon K."/>
            <person name="Galgiani J."/>
            <person name="Orsborn K."/>
            <person name="Lewis M.L."/>
            <person name="Nusbaum C."/>
            <person name="Galagan J."/>
            <person name="Birren B."/>
        </authorList>
    </citation>
    <scope>NUCLEOTIDE SEQUENCE [LARGE SCALE GENOMIC DNA]</scope>
    <source>
        <strain evidence="1 2">RMSCC 3488</strain>
    </source>
</reference>
<sequence>MFRIGDGPDCHHLYGHARIDTNVLGRFCRRCWQTTCIHHFLHHICFCQYWRFVLRCLQSAGSSKTIALASGVVADIATAAQRGSYIGYTMAGSLIGHSIRPKIGGVPTQYLG</sequence>
<dbReference type="Proteomes" id="UP000054567">
    <property type="component" value="Unassembled WGS sequence"/>
</dbReference>
<proteinExistence type="predicted"/>
<name>A0A0J6IDM6_COCPO</name>
<dbReference type="Gene3D" id="1.20.1720.10">
    <property type="entry name" value="Multidrug resistance protein D"/>
    <property type="match status" value="1"/>
</dbReference>
<dbReference type="AlphaFoldDB" id="A0A0J6IDM6"/>
<organism evidence="1 2">
    <name type="scientific">Coccidioides posadasii RMSCC 3488</name>
    <dbReference type="NCBI Taxonomy" id="454284"/>
    <lineage>
        <taxon>Eukaryota</taxon>
        <taxon>Fungi</taxon>
        <taxon>Dikarya</taxon>
        <taxon>Ascomycota</taxon>
        <taxon>Pezizomycotina</taxon>
        <taxon>Eurotiomycetes</taxon>
        <taxon>Eurotiomycetidae</taxon>
        <taxon>Onygenales</taxon>
        <taxon>Onygenaceae</taxon>
        <taxon>Coccidioides</taxon>
    </lineage>
</organism>
<evidence type="ECO:0000313" key="1">
    <source>
        <dbReference type="EMBL" id="KMM69837.1"/>
    </source>
</evidence>
<gene>
    <name evidence="1" type="ORF">CPAG_06150</name>
</gene>
<dbReference type="InterPro" id="IPR036259">
    <property type="entry name" value="MFS_trans_sf"/>
</dbReference>
<dbReference type="EMBL" id="DS268112">
    <property type="protein sequence ID" value="KMM69837.1"/>
    <property type="molecule type" value="Genomic_DNA"/>
</dbReference>